<evidence type="ECO:0000313" key="4">
    <source>
        <dbReference type="Proteomes" id="UP000551878"/>
    </source>
</evidence>
<dbReference type="InterPro" id="IPR007060">
    <property type="entry name" value="FtsL/DivIC"/>
</dbReference>
<dbReference type="EMBL" id="JACHHB010000018">
    <property type="protein sequence ID" value="MBB5174896.1"/>
    <property type="molecule type" value="Genomic_DNA"/>
</dbReference>
<evidence type="ECO:0000256" key="1">
    <source>
        <dbReference type="SAM" id="Coils"/>
    </source>
</evidence>
<keyword evidence="2" id="KW-1133">Transmembrane helix</keyword>
<feature type="coiled-coil region" evidence="1">
    <location>
        <begin position="56"/>
        <end position="97"/>
    </location>
</feature>
<evidence type="ECO:0000256" key="2">
    <source>
        <dbReference type="SAM" id="Phobius"/>
    </source>
</evidence>
<sequence length="126" mass="14964">MASDRSTKVETLKSAYYEQQQRLDEQKRRRRKGLYRRLSIAGLFMITFLIFTSVTLHSQANSIEQQKEEKNVLEQELEQLKAEEQDLRQEVDNLHDYEYIAEIARRDYFLTKPGETLFQIPNSSSD</sequence>
<name>A0A840QTM3_9BACI</name>
<dbReference type="RefSeq" id="WP_184665296.1">
    <property type="nucleotide sequence ID" value="NZ_JACHHB010000018.1"/>
</dbReference>
<keyword evidence="3" id="KW-0132">Cell division</keyword>
<evidence type="ECO:0000313" key="3">
    <source>
        <dbReference type="EMBL" id="MBB5174896.1"/>
    </source>
</evidence>
<reference evidence="3 4" key="1">
    <citation type="submission" date="2020-08" db="EMBL/GenBank/DDBJ databases">
        <title>Genomic Encyclopedia of Type Strains, Phase IV (KMG-IV): sequencing the most valuable type-strain genomes for metagenomic binning, comparative biology and taxonomic classification.</title>
        <authorList>
            <person name="Goeker M."/>
        </authorList>
    </citation>
    <scope>NUCLEOTIDE SEQUENCE [LARGE SCALE GENOMIC DNA]</scope>
    <source>
        <strain evidence="3 4">DSM 24696</strain>
    </source>
</reference>
<keyword evidence="1" id="KW-0175">Coiled coil</keyword>
<dbReference type="GO" id="GO:0051301">
    <property type="term" value="P:cell division"/>
    <property type="evidence" value="ECO:0007669"/>
    <property type="project" value="UniProtKB-KW"/>
</dbReference>
<dbReference type="PANTHER" id="PTHR40027">
    <property type="entry name" value="CELL DIVISION PROTEIN DIVIC"/>
    <property type="match status" value="1"/>
</dbReference>
<organism evidence="3 4">
    <name type="scientific">Texcoconibacillus texcoconensis</name>
    <dbReference type="NCBI Taxonomy" id="1095777"/>
    <lineage>
        <taxon>Bacteria</taxon>
        <taxon>Bacillati</taxon>
        <taxon>Bacillota</taxon>
        <taxon>Bacilli</taxon>
        <taxon>Bacillales</taxon>
        <taxon>Bacillaceae</taxon>
        <taxon>Texcoconibacillus</taxon>
    </lineage>
</organism>
<proteinExistence type="predicted"/>
<dbReference type="AlphaFoldDB" id="A0A840QTM3"/>
<keyword evidence="2" id="KW-0472">Membrane</keyword>
<dbReference type="Proteomes" id="UP000551878">
    <property type="component" value="Unassembled WGS sequence"/>
</dbReference>
<keyword evidence="3" id="KW-0131">Cell cycle</keyword>
<keyword evidence="4" id="KW-1185">Reference proteome</keyword>
<dbReference type="PANTHER" id="PTHR40027:SF1">
    <property type="entry name" value="CELL DIVISION PROTEIN DIVIC"/>
    <property type="match status" value="1"/>
</dbReference>
<dbReference type="Pfam" id="PF04977">
    <property type="entry name" value="DivIC"/>
    <property type="match status" value="1"/>
</dbReference>
<accession>A0A840QTM3</accession>
<dbReference type="InterPro" id="IPR039076">
    <property type="entry name" value="DivIC"/>
</dbReference>
<feature type="transmembrane region" description="Helical" evidence="2">
    <location>
        <begin position="38"/>
        <end position="56"/>
    </location>
</feature>
<protein>
    <submittedName>
        <fullName evidence="3">Cell division protein DivIC</fullName>
    </submittedName>
</protein>
<keyword evidence="2" id="KW-0812">Transmembrane</keyword>
<comment type="caution">
    <text evidence="3">The sequence shown here is derived from an EMBL/GenBank/DDBJ whole genome shotgun (WGS) entry which is preliminary data.</text>
</comment>
<gene>
    <name evidence="3" type="ORF">HNQ41_003119</name>
</gene>